<dbReference type="InterPro" id="IPR036397">
    <property type="entry name" value="RNaseH_sf"/>
</dbReference>
<dbReference type="InterPro" id="IPR012337">
    <property type="entry name" value="RNaseH-like_sf"/>
</dbReference>
<dbReference type="InterPro" id="IPR056924">
    <property type="entry name" value="SH3_Tf2-1"/>
</dbReference>
<dbReference type="SUPFAM" id="SSF53098">
    <property type="entry name" value="Ribonuclease H-like"/>
    <property type="match status" value="1"/>
</dbReference>
<dbReference type="EMBL" id="GEDC01019287">
    <property type="protein sequence ID" value="JAS18011.1"/>
    <property type="molecule type" value="Transcribed_RNA"/>
</dbReference>
<evidence type="ECO:0000259" key="1">
    <source>
        <dbReference type="PROSITE" id="PS50994"/>
    </source>
</evidence>
<dbReference type="InterPro" id="IPR050951">
    <property type="entry name" value="Retrovirus_Pol_polyprotein"/>
</dbReference>
<dbReference type="InterPro" id="IPR001584">
    <property type="entry name" value="Integrase_cat-core"/>
</dbReference>
<dbReference type="PROSITE" id="PS50994">
    <property type="entry name" value="INTEGRASE"/>
    <property type="match status" value="1"/>
</dbReference>
<dbReference type="GO" id="GO:0015074">
    <property type="term" value="P:DNA integration"/>
    <property type="evidence" value="ECO:0007669"/>
    <property type="project" value="InterPro"/>
</dbReference>
<dbReference type="GO" id="GO:0003676">
    <property type="term" value="F:nucleic acid binding"/>
    <property type="evidence" value="ECO:0007669"/>
    <property type="project" value="InterPro"/>
</dbReference>
<accession>A0A1B6CX63</accession>
<evidence type="ECO:0000313" key="2">
    <source>
        <dbReference type="EMBL" id="JAS15715.1"/>
    </source>
</evidence>
<dbReference type="Pfam" id="PF24626">
    <property type="entry name" value="SH3_Tf2-1"/>
    <property type="match status" value="1"/>
</dbReference>
<dbReference type="EMBL" id="GEDC01012362">
    <property type="protein sequence ID" value="JAS24936.1"/>
    <property type="molecule type" value="Transcribed_RNA"/>
</dbReference>
<gene>
    <name evidence="2" type="ORF">g.34978</name>
    <name evidence="3" type="ORF">g.35011</name>
    <name evidence="4" type="ORF">g.35014</name>
</gene>
<evidence type="ECO:0000313" key="4">
    <source>
        <dbReference type="EMBL" id="JAS24936.1"/>
    </source>
</evidence>
<protein>
    <recommendedName>
        <fullName evidence="1">Integrase catalytic domain-containing protein</fullName>
    </recommendedName>
</protein>
<dbReference type="PANTHER" id="PTHR37984">
    <property type="entry name" value="PROTEIN CBG26694"/>
    <property type="match status" value="1"/>
</dbReference>
<sequence>MRTFSIFPRMEKRIKQFTSRCLLCQCAKPFYHIPKGPLSALLPTSPLELISVDFIGPLPVGRAGVQYIFTVLDVFSKYTRLYAIKKATSLTVINKLLHSYIPEVGSFRAIISDNGPAFRSEKYTRPLEKLHITVLHSSPYNPASQVVERVNQEVGKICRLLCHQNHTKWPLYLPFIEDCLNHSAHCTTEKIPHEIIYKTRKPNFLSKYISFPSNEPLNSETQLQIVRNNLETKAQKRLQKQLKKYNPITYKIDDLVLLKTHPISNKFEKQISKFFLLYNGPYKINNIINRNAYQLIHPTSNNILGTYNTSQLKPFLI</sequence>
<dbReference type="PANTHER" id="PTHR37984:SF5">
    <property type="entry name" value="PROTEIN NYNRIN-LIKE"/>
    <property type="match status" value="1"/>
</dbReference>
<name>A0A1B6CX63_9HEMI</name>
<feature type="domain" description="Integrase catalytic" evidence="1">
    <location>
        <begin position="42"/>
        <end position="200"/>
    </location>
</feature>
<dbReference type="AlphaFoldDB" id="A0A1B6CX63"/>
<dbReference type="Gene3D" id="3.30.420.10">
    <property type="entry name" value="Ribonuclease H-like superfamily/Ribonuclease H"/>
    <property type="match status" value="1"/>
</dbReference>
<organism evidence="3">
    <name type="scientific">Clastoptera arizonana</name>
    <name type="common">Arizona spittle bug</name>
    <dbReference type="NCBI Taxonomy" id="38151"/>
    <lineage>
        <taxon>Eukaryota</taxon>
        <taxon>Metazoa</taxon>
        <taxon>Ecdysozoa</taxon>
        <taxon>Arthropoda</taxon>
        <taxon>Hexapoda</taxon>
        <taxon>Insecta</taxon>
        <taxon>Pterygota</taxon>
        <taxon>Neoptera</taxon>
        <taxon>Paraneoptera</taxon>
        <taxon>Hemiptera</taxon>
        <taxon>Auchenorrhyncha</taxon>
        <taxon>Cercopoidea</taxon>
        <taxon>Clastopteridae</taxon>
        <taxon>Clastoptera</taxon>
    </lineage>
</organism>
<dbReference type="EMBL" id="GEDC01021583">
    <property type="protein sequence ID" value="JAS15715.1"/>
    <property type="molecule type" value="Transcribed_RNA"/>
</dbReference>
<reference evidence="3" key="1">
    <citation type="submission" date="2015-12" db="EMBL/GenBank/DDBJ databases">
        <title>De novo transcriptome assembly of four potential Pierce s Disease insect vectors from Arizona vineyards.</title>
        <authorList>
            <person name="Tassone E.E."/>
        </authorList>
    </citation>
    <scope>NUCLEOTIDE SEQUENCE</scope>
</reference>
<proteinExistence type="predicted"/>
<evidence type="ECO:0000313" key="3">
    <source>
        <dbReference type="EMBL" id="JAS18011.1"/>
    </source>
</evidence>
<dbReference type="Pfam" id="PF00665">
    <property type="entry name" value="rve"/>
    <property type="match status" value="1"/>
</dbReference>